<dbReference type="PANTHER" id="PTHR10336">
    <property type="entry name" value="PHOSPHOINOSITIDE-SPECIFIC PHOSPHOLIPASE C FAMILY PROTEIN"/>
    <property type="match status" value="1"/>
</dbReference>
<feature type="compositionally biased region" description="Polar residues" evidence="2">
    <location>
        <begin position="73"/>
        <end position="83"/>
    </location>
</feature>
<dbReference type="GO" id="GO:0046488">
    <property type="term" value="P:phosphatidylinositol metabolic process"/>
    <property type="evidence" value="ECO:0007669"/>
    <property type="project" value="TreeGrafter"/>
</dbReference>
<dbReference type="Gene3D" id="2.60.40.150">
    <property type="entry name" value="C2 domain"/>
    <property type="match status" value="1"/>
</dbReference>
<feature type="compositionally biased region" description="Low complexity" evidence="2">
    <location>
        <begin position="91"/>
        <end position="109"/>
    </location>
</feature>
<name>A0A5E4QYW2_9NEOP</name>
<organism evidence="6 7">
    <name type="scientific">Leptidea sinapis</name>
    <dbReference type="NCBI Taxonomy" id="189913"/>
    <lineage>
        <taxon>Eukaryota</taxon>
        <taxon>Metazoa</taxon>
        <taxon>Ecdysozoa</taxon>
        <taxon>Arthropoda</taxon>
        <taxon>Hexapoda</taxon>
        <taxon>Insecta</taxon>
        <taxon>Pterygota</taxon>
        <taxon>Neoptera</taxon>
        <taxon>Endopterygota</taxon>
        <taxon>Lepidoptera</taxon>
        <taxon>Glossata</taxon>
        <taxon>Ditrysia</taxon>
        <taxon>Papilionoidea</taxon>
        <taxon>Pieridae</taxon>
        <taxon>Dismorphiinae</taxon>
        <taxon>Leptidea</taxon>
    </lineage>
</organism>
<dbReference type="GO" id="GO:0051209">
    <property type="term" value="P:release of sequestered calcium ion into cytosol"/>
    <property type="evidence" value="ECO:0007669"/>
    <property type="project" value="TreeGrafter"/>
</dbReference>
<feature type="region of interest" description="Disordered" evidence="2">
    <location>
        <begin position="61"/>
        <end position="112"/>
    </location>
</feature>
<reference evidence="6 7" key="1">
    <citation type="submission" date="2017-07" db="EMBL/GenBank/DDBJ databases">
        <authorList>
            <person name="Talla V."/>
            <person name="Backstrom N."/>
        </authorList>
    </citation>
    <scope>NUCLEOTIDE SEQUENCE [LARGE SCALE GENOMIC DNA]</scope>
</reference>
<dbReference type="Proteomes" id="UP000324832">
    <property type="component" value="Unassembled WGS sequence"/>
</dbReference>
<keyword evidence="1" id="KW-0442">Lipid degradation</keyword>
<dbReference type="PROSITE" id="PS50008">
    <property type="entry name" value="PIPLC_Y_DOMAIN"/>
    <property type="match status" value="1"/>
</dbReference>
<evidence type="ECO:0000259" key="4">
    <source>
        <dbReference type="PROSITE" id="PS50008"/>
    </source>
</evidence>
<evidence type="ECO:0000313" key="6">
    <source>
        <dbReference type="EMBL" id="VVD02835.1"/>
    </source>
</evidence>
<dbReference type="Pfam" id="PF00387">
    <property type="entry name" value="PI-PLC-Y"/>
    <property type="match status" value="1"/>
</dbReference>
<dbReference type="PROSITE" id="PS50200">
    <property type="entry name" value="RA"/>
    <property type="match status" value="2"/>
</dbReference>
<dbReference type="InterPro" id="IPR001711">
    <property type="entry name" value="PLipase_C_Pinositol-sp_Y"/>
</dbReference>
<dbReference type="EC" id="3.1.4.11" evidence="1"/>
<dbReference type="Gene3D" id="3.10.20.90">
    <property type="entry name" value="Phosphatidylinositol 3-kinase Catalytic Subunit, Chain A, domain 1"/>
    <property type="match status" value="2"/>
</dbReference>
<dbReference type="PROSITE" id="PS50004">
    <property type="entry name" value="C2"/>
    <property type="match status" value="1"/>
</dbReference>
<dbReference type="SMART" id="SM00314">
    <property type="entry name" value="RA"/>
    <property type="match status" value="2"/>
</dbReference>
<dbReference type="GO" id="GO:0004435">
    <property type="term" value="F:phosphatidylinositol-4,5-bisphosphate phospholipase C activity"/>
    <property type="evidence" value="ECO:0007669"/>
    <property type="project" value="UniProtKB-EC"/>
</dbReference>
<keyword evidence="1" id="KW-0443">Lipid metabolism</keyword>
<dbReference type="GO" id="GO:0007265">
    <property type="term" value="P:Ras protein signal transduction"/>
    <property type="evidence" value="ECO:0007669"/>
    <property type="project" value="TreeGrafter"/>
</dbReference>
<dbReference type="InterPro" id="IPR017946">
    <property type="entry name" value="PLC-like_Pdiesterase_TIM-brl"/>
</dbReference>
<gene>
    <name evidence="6" type="ORF">LSINAPIS_LOCUS12962</name>
</gene>
<accession>A0A5E4QYW2</accession>
<dbReference type="InterPro" id="IPR001192">
    <property type="entry name" value="PI-PLC_fam"/>
</dbReference>
<evidence type="ECO:0000256" key="1">
    <source>
        <dbReference type="RuleBase" id="RU361133"/>
    </source>
</evidence>
<keyword evidence="1" id="KW-0378">Hydrolase</keyword>
<proteinExistence type="predicted"/>
<dbReference type="InterPro" id="IPR035892">
    <property type="entry name" value="C2_domain_sf"/>
</dbReference>
<feature type="domain" description="Ras-associating" evidence="5">
    <location>
        <begin position="364"/>
        <end position="450"/>
    </location>
</feature>
<sequence>MEDKTGRTSLSMYHSPHRGEGDGEAGGTLKQGARKRSNQVARELSDMVTYVQAIKFRGLNPLSPRSSVRESMTRNAAVSSVKQQMMKEAEPGSSFESSESSDSTATQSTGWSRRVAPQHPCYRCSSVNEAIAKKICRKHPLALVAHTESQLVRTYPAGLRIDSSNFDPVLFWSCGVQLVALNYQTEDAAMALNGALFEAGGARGYVRKPRVMWDPHHIAYRRFNPMEKEFEGILAKELTLRVVSGQYVAECVFSFYNVYVHVEVAGVPADCCRARTGVARRNALNPVWDETFHFKVFDADTNYMLSQRVIPATCLRPGYRHVRLRSPTNQPLNMASLLIFSRCSEEQAPPAAWGSPSAPPARRKLHFVVVHAPLLSEPSCILKVTHDTTADEAIGQVLSRAGAAAGSRAEYVLVEEVAGRSPSQRVLAPRELVLGLAPAASRLLLKRVGDDPSSRAWLTSIRSASAEKAREPAATPGALEPAALERPPDNFLVCVHNVCHEIPYAILKQLTADVLQVPLSATASYVIHQALTKARCTDDPKRFVLVELLEWGGRSGVQQRTLAPDELVYEVQASWKTLGRFLLQEKGSSAPLPRHRACIARIQRGLSITRGAITVLTIANNVRDEFLHS</sequence>
<feature type="domain" description="PI-PLC Y-box" evidence="4">
    <location>
        <begin position="44"/>
        <end position="212"/>
    </location>
</feature>
<protein>
    <recommendedName>
        <fullName evidence="1">Phosphoinositide phospholipase C</fullName>
        <ecNumber evidence="1">3.1.4.11</ecNumber>
    </recommendedName>
</protein>
<dbReference type="CDD" id="cd00275">
    <property type="entry name" value="C2_PLC_like"/>
    <property type="match status" value="1"/>
</dbReference>
<comment type="catalytic activity">
    <reaction evidence="1">
        <text>a 1,2-diacyl-sn-glycero-3-phospho-(1D-myo-inositol-4,5-bisphosphate) + H2O = 1D-myo-inositol 1,4,5-trisphosphate + a 1,2-diacyl-sn-glycerol + H(+)</text>
        <dbReference type="Rhea" id="RHEA:33179"/>
        <dbReference type="ChEBI" id="CHEBI:15377"/>
        <dbReference type="ChEBI" id="CHEBI:15378"/>
        <dbReference type="ChEBI" id="CHEBI:17815"/>
        <dbReference type="ChEBI" id="CHEBI:58456"/>
        <dbReference type="ChEBI" id="CHEBI:203600"/>
        <dbReference type="EC" id="3.1.4.11"/>
    </reaction>
</comment>
<dbReference type="PANTHER" id="PTHR10336:SF6">
    <property type="entry name" value="1-PHOSPHATIDYLINOSITOL 4,5-BISPHOSPHATE PHOSPHODIESTERASE EPSILON-1"/>
    <property type="match status" value="1"/>
</dbReference>
<keyword evidence="7" id="KW-1185">Reference proteome</keyword>
<dbReference type="SMART" id="SM00149">
    <property type="entry name" value="PLCYc"/>
    <property type="match status" value="1"/>
</dbReference>
<dbReference type="InterPro" id="IPR029071">
    <property type="entry name" value="Ubiquitin-like_domsf"/>
</dbReference>
<dbReference type="PRINTS" id="PR00390">
    <property type="entry name" value="PHPHLIPASEC"/>
</dbReference>
<dbReference type="GO" id="GO:0007186">
    <property type="term" value="P:G protein-coupled receptor signaling pathway"/>
    <property type="evidence" value="ECO:0007669"/>
    <property type="project" value="TreeGrafter"/>
</dbReference>
<dbReference type="SUPFAM" id="SSF51695">
    <property type="entry name" value="PLC-like phosphodiesterases"/>
    <property type="match status" value="1"/>
</dbReference>
<evidence type="ECO:0000313" key="7">
    <source>
        <dbReference type="Proteomes" id="UP000324832"/>
    </source>
</evidence>
<evidence type="ECO:0000256" key="2">
    <source>
        <dbReference type="SAM" id="MobiDB-lite"/>
    </source>
</evidence>
<dbReference type="EMBL" id="FZQP02006366">
    <property type="protein sequence ID" value="VVD02835.1"/>
    <property type="molecule type" value="Genomic_DNA"/>
</dbReference>
<dbReference type="Pfam" id="PF00788">
    <property type="entry name" value="RA"/>
    <property type="match status" value="2"/>
</dbReference>
<dbReference type="InterPro" id="IPR000159">
    <property type="entry name" value="RA_dom"/>
</dbReference>
<feature type="domain" description="C2" evidence="3">
    <location>
        <begin position="217"/>
        <end position="354"/>
    </location>
</feature>
<dbReference type="GO" id="GO:0016042">
    <property type="term" value="P:lipid catabolic process"/>
    <property type="evidence" value="ECO:0007669"/>
    <property type="project" value="UniProtKB-KW"/>
</dbReference>
<dbReference type="SMART" id="SM00239">
    <property type="entry name" value="C2"/>
    <property type="match status" value="1"/>
</dbReference>
<evidence type="ECO:0000259" key="5">
    <source>
        <dbReference type="PROSITE" id="PS50200"/>
    </source>
</evidence>
<feature type="region of interest" description="Disordered" evidence="2">
    <location>
        <begin position="1"/>
        <end position="40"/>
    </location>
</feature>
<dbReference type="SUPFAM" id="SSF49562">
    <property type="entry name" value="C2 domain (Calcium/lipid-binding domain, CaLB)"/>
    <property type="match status" value="1"/>
</dbReference>
<dbReference type="InterPro" id="IPR000008">
    <property type="entry name" value="C2_dom"/>
</dbReference>
<dbReference type="GO" id="GO:0048015">
    <property type="term" value="P:phosphatidylinositol-mediated signaling"/>
    <property type="evidence" value="ECO:0007669"/>
    <property type="project" value="TreeGrafter"/>
</dbReference>
<evidence type="ECO:0000259" key="3">
    <source>
        <dbReference type="PROSITE" id="PS50004"/>
    </source>
</evidence>
<dbReference type="AlphaFoldDB" id="A0A5E4QYW2"/>
<dbReference type="SUPFAM" id="SSF54236">
    <property type="entry name" value="Ubiquitin-like"/>
    <property type="match status" value="2"/>
</dbReference>
<feature type="domain" description="Ras-associating" evidence="5">
    <location>
        <begin position="514"/>
        <end position="588"/>
    </location>
</feature>
<dbReference type="Gene3D" id="3.20.20.190">
    <property type="entry name" value="Phosphatidylinositol (PI) phosphodiesterase"/>
    <property type="match status" value="1"/>
</dbReference>
<dbReference type="Pfam" id="PF00168">
    <property type="entry name" value="C2"/>
    <property type="match status" value="1"/>
</dbReference>